<feature type="transmembrane region" description="Helical" evidence="6">
    <location>
        <begin position="82"/>
        <end position="103"/>
    </location>
</feature>
<reference evidence="8 9" key="1">
    <citation type="submission" date="2017-04" db="EMBL/GenBank/DDBJ databases">
        <authorList>
            <person name="Afonso C.L."/>
            <person name="Miller P.J."/>
            <person name="Scott M.A."/>
            <person name="Spackman E."/>
            <person name="Goraichik I."/>
            <person name="Dimitrov K.M."/>
            <person name="Suarez D.L."/>
            <person name="Swayne D.E."/>
        </authorList>
    </citation>
    <scope>NUCLEOTIDE SEQUENCE [LARGE SCALE GENOMIC DNA]</scope>
    <source>
        <strain evidence="8 9">CGMCC 1.12644</strain>
    </source>
</reference>
<comment type="similarity">
    <text evidence="2">Belongs to the drug/metabolite transporter (DMT) superfamily. 10 TMS drug/metabolite exporter (DME) (TC 2.A.7.3) family.</text>
</comment>
<feature type="transmembrane region" description="Helical" evidence="6">
    <location>
        <begin position="191"/>
        <end position="213"/>
    </location>
</feature>
<proteinExistence type="inferred from homology"/>
<name>A0A1W2EIU9_9RHOB</name>
<feature type="domain" description="EamA" evidence="7">
    <location>
        <begin position="21"/>
        <end position="151"/>
    </location>
</feature>
<sequence length="317" mass="33610">MIQNYALRKIGSLPMSDATVGTLLMIVAMLLLPVGDTFAKLLTGTMHPVAVAMWRILAQAVFLIPVAFLLRKRLRGAMFSPIVALSGGLLVISLSSLIASFSVMPIATAIAIFFVEPLILTVLAGLLLRERAGPRRLIAVGVGLMGALIVIRPGLSTFGWATALPLLSAFAYALNMIVLKRASVTRSALTVQCGATIYAAIGMLVLVGGLSMQAGGNMVPPAGQLWAWVLILCAGAVAATSFVLIAEAYRTADATALAPFQYLEIVTATTLGFFVFGDFPDMFTWLGIAIILGSGIYIFHREGQADTSAPRRKRVAR</sequence>
<dbReference type="SUPFAM" id="SSF103481">
    <property type="entry name" value="Multidrug resistance efflux transporter EmrE"/>
    <property type="match status" value="2"/>
</dbReference>
<evidence type="ECO:0000256" key="5">
    <source>
        <dbReference type="ARBA" id="ARBA00023136"/>
    </source>
</evidence>
<gene>
    <name evidence="8" type="ORF">SAMN06295998_13022</name>
</gene>
<protein>
    <submittedName>
        <fullName evidence="8">EamA domain-containing membrane protein RarD</fullName>
    </submittedName>
</protein>
<feature type="transmembrane region" description="Helical" evidence="6">
    <location>
        <begin position="282"/>
        <end position="299"/>
    </location>
</feature>
<dbReference type="InterPro" id="IPR000620">
    <property type="entry name" value="EamA_dom"/>
</dbReference>
<dbReference type="Proteomes" id="UP000192330">
    <property type="component" value="Unassembled WGS sequence"/>
</dbReference>
<feature type="transmembrane region" description="Helical" evidence="6">
    <location>
        <begin position="257"/>
        <end position="276"/>
    </location>
</feature>
<dbReference type="InterPro" id="IPR037185">
    <property type="entry name" value="EmrE-like"/>
</dbReference>
<dbReference type="Pfam" id="PF00892">
    <property type="entry name" value="EamA"/>
    <property type="match status" value="2"/>
</dbReference>
<feature type="domain" description="EamA" evidence="7">
    <location>
        <begin position="164"/>
        <end position="294"/>
    </location>
</feature>
<evidence type="ECO:0000256" key="1">
    <source>
        <dbReference type="ARBA" id="ARBA00004141"/>
    </source>
</evidence>
<dbReference type="GO" id="GO:0016020">
    <property type="term" value="C:membrane"/>
    <property type="evidence" value="ECO:0007669"/>
    <property type="project" value="UniProtKB-SubCell"/>
</dbReference>
<feature type="transmembrane region" description="Helical" evidence="6">
    <location>
        <begin position="12"/>
        <end position="32"/>
    </location>
</feature>
<feature type="transmembrane region" description="Helical" evidence="6">
    <location>
        <begin position="225"/>
        <end position="245"/>
    </location>
</feature>
<evidence type="ECO:0000313" key="8">
    <source>
        <dbReference type="EMBL" id="SMD09629.1"/>
    </source>
</evidence>
<dbReference type="PANTHER" id="PTHR22911">
    <property type="entry name" value="ACYL-MALONYL CONDENSING ENZYME-RELATED"/>
    <property type="match status" value="1"/>
</dbReference>
<evidence type="ECO:0000256" key="2">
    <source>
        <dbReference type="ARBA" id="ARBA00009853"/>
    </source>
</evidence>
<evidence type="ECO:0000256" key="3">
    <source>
        <dbReference type="ARBA" id="ARBA00022692"/>
    </source>
</evidence>
<keyword evidence="3 6" id="KW-0812">Transmembrane</keyword>
<keyword evidence="9" id="KW-1185">Reference proteome</keyword>
<accession>A0A1W2EIU9</accession>
<evidence type="ECO:0000313" key="9">
    <source>
        <dbReference type="Proteomes" id="UP000192330"/>
    </source>
</evidence>
<feature type="transmembrane region" description="Helical" evidence="6">
    <location>
        <begin position="52"/>
        <end position="70"/>
    </location>
</feature>
<organism evidence="8 9">
    <name type="scientific">Primorskyibacter flagellatus</name>
    <dbReference type="NCBI Taxonomy" id="1387277"/>
    <lineage>
        <taxon>Bacteria</taxon>
        <taxon>Pseudomonadati</taxon>
        <taxon>Pseudomonadota</taxon>
        <taxon>Alphaproteobacteria</taxon>
        <taxon>Rhodobacterales</taxon>
        <taxon>Roseobacteraceae</taxon>
        <taxon>Primorskyibacter</taxon>
    </lineage>
</organism>
<dbReference type="STRING" id="1387277.SAMN06295998_13022"/>
<dbReference type="AlphaFoldDB" id="A0A1W2EIU9"/>
<evidence type="ECO:0000256" key="4">
    <source>
        <dbReference type="ARBA" id="ARBA00022989"/>
    </source>
</evidence>
<evidence type="ECO:0000259" key="7">
    <source>
        <dbReference type="Pfam" id="PF00892"/>
    </source>
</evidence>
<feature type="transmembrane region" description="Helical" evidence="6">
    <location>
        <begin position="109"/>
        <end position="128"/>
    </location>
</feature>
<dbReference type="PANTHER" id="PTHR22911:SF6">
    <property type="entry name" value="SOLUTE CARRIER FAMILY 35 MEMBER G1"/>
    <property type="match status" value="1"/>
</dbReference>
<feature type="transmembrane region" description="Helical" evidence="6">
    <location>
        <begin position="137"/>
        <end position="155"/>
    </location>
</feature>
<comment type="subcellular location">
    <subcellularLocation>
        <location evidence="1">Membrane</location>
        <topology evidence="1">Multi-pass membrane protein</topology>
    </subcellularLocation>
</comment>
<dbReference type="RefSeq" id="WP_084354954.1">
    <property type="nucleotide sequence ID" value="NZ_FWYD01000030.1"/>
</dbReference>
<evidence type="ECO:0000256" key="6">
    <source>
        <dbReference type="SAM" id="Phobius"/>
    </source>
</evidence>
<keyword evidence="4 6" id="KW-1133">Transmembrane helix</keyword>
<dbReference type="EMBL" id="FWYD01000030">
    <property type="protein sequence ID" value="SMD09629.1"/>
    <property type="molecule type" value="Genomic_DNA"/>
</dbReference>
<feature type="transmembrane region" description="Helical" evidence="6">
    <location>
        <begin position="161"/>
        <end position="179"/>
    </location>
</feature>
<keyword evidence="5 6" id="KW-0472">Membrane</keyword>